<evidence type="ECO:0000256" key="4">
    <source>
        <dbReference type="ARBA" id="ARBA00022692"/>
    </source>
</evidence>
<dbReference type="SUPFAM" id="SSF49464">
    <property type="entry name" value="Carboxypeptidase regulatory domain-like"/>
    <property type="match status" value="1"/>
</dbReference>
<dbReference type="InterPro" id="IPR036942">
    <property type="entry name" value="Beta-barrel_TonB_sf"/>
</dbReference>
<dbReference type="OrthoDB" id="9768177at2"/>
<dbReference type="InterPro" id="IPR012910">
    <property type="entry name" value="Plug_dom"/>
</dbReference>
<evidence type="ECO:0000256" key="2">
    <source>
        <dbReference type="ARBA" id="ARBA00022448"/>
    </source>
</evidence>
<evidence type="ECO:0000256" key="5">
    <source>
        <dbReference type="ARBA" id="ARBA00022729"/>
    </source>
</evidence>
<comment type="subcellular location">
    <subcellularLocation>
        <location evidence="1 8">Cell outer membrane</location>
        <topology evidence="1 8">Multi-pass membrane protein</topology>
    </subcellularLocation>
</comment>
<dbReference type="Gene3D" id="2.60.40.1120">
    <property type="entry name" value="Carboxypeptidase-like, regulatory domain"/>
    <property type="match status" value="1"/>
</dbReference>
<dbReference type="Proteomes" id="UP000186953">
    <property type="component" value="Unassembled WGS sequence"/>
</dbReference>
<dbReference type="PROSITE" id="PS52016">
    <property type="entry name" value="TONB_DEPENDENT_REC_3"/>
    <property type="match status" value="1"/>
</dbReference>
<evidence type="ECO:0000256" key="6">
    <source>
        <dbReference type="ARBA" id="ARBA00023136"/>
    </source>
</evidence>
<evidence type="ECO:0000256" key="1">
    <source>
        <dbReference type="ARBA" id="ARBA00004571"/>
    </source>
</evidence>
<dbReference type="AlphaFoldDB" id="A0A1N6S7C1"/>
<name>A0A1N6S7C1_9FLAO</name>
<evidence type="ECO:0000256" key="3">
    <source>
        <dbReference type="ARBA" id="ARBA00022452"/>
    </source>
</evidence>
<dbReference type="GO" id="GO:0009279">
    <property type="term" value="C:cell outer membrane"/>
    <property type="evidence" value="ECO:0007669"/>
    <property type="project" value="UniProtKB-SubCell"/>
</dbReference>
<dbReference type="InterPro" id="IPR039426">
    <property type="entry name" value="TonB-dep_rcpt-like"/>
</dbReference>
<evidence type="ECO:0000256" key="8">
    <source>
        <dbReference type="PROSITE-ProRule" id="PRU01360"/>
    </source>
</evidence>
<feature type="chain" id="PRO_5009938149" evidence="9">
    <location>
        <begin position="23"/>
        <end position="1069"/>
    </location>
</feature>
<comment type="similarity">
    <text evidence="8">Belongs to the TonB-dependent receptor family.</text>
</comment>
<dbReference type="NCBIfam" id="TIGR04057">
    <property type="entry name" value="SusC_RagA_signa"/>
    <property type="match status" value="1"/>
</dbReference>
<dbReference type="InterPro" id="IPR023996">
    <property type="entry name" value="TonB-dep_OMP_SusC/RagA"/>
</dbReference>
<feature type="domain" description="TonB-dependent receptor plug" evidence="10">
    <location>
        <begin position="117"/>
        <end position="243"/>
    </location>
</feature>
<keyword evidence="6 8" id="KW-0472">Membrane</keyword>
<keyword evidence="2 8" id="KW-0813">Transport</keyword>
<protein>
    <submittedName>
        <fullName evidence="11">TonB-linked outer membrane protein, SusC/RagA family</fullName>
    </submittedName>
</protein>
<dbReference type="GO" id="GO:0015344">
    <property type="term" value="F:siderophore uptake transmembrane transporter activity"/>
    <property type="evidence" value="ECO:0007669"/>
    <property type="project" value="TreeGrafter"/>
</dbReference>
<sequence length="1069" mass="116890">MRTNTRNFLTLLLSFVAYISFAQDKSITGTVTDQNGIPLPGVSVLIVSTTTGVQTDFDGKYSIRASQGQQLRFSYVGQKTVTKQVGSSSVINVKLEDDAQALEEVVVTAALGITREKKSLGYATQEVSGDQLSETRNTNALNALSGKVAGVQVSNSSGSLGGSSRILIRGAGSITQENRPLIVVDGIPLDNSNYNTSSAQSGGGGRDYGDAGFDINPDDIASMNVLKGGAASALYGSRASNGVILITTKSGKAGKAEVVFNSGVTFDQVNILPKVQKLYGGGAGDATTIGQSGFGQATINGTTYNVADYGTDESWGPRYDSNSRVLHWDAFDPEFSEDYLQPRAWVYPENDKDDFFNTGVTYNNGISFSQGTEKSTMRMSLNNTQSTGIVPNSELSKTTVNFNGTSQLTDRLKMDASVNLTITDGFNRPAVGYTGEGVIQQFYQFGQTQLDYERLKKYKLSDGAQRSWNRVSATNGAVRYSDNPYWTLYENTAEDKRTRWYGNVGLQYNLTDDLYVVGKIYGDTYDFRINSRVAVGSQAQPFYTEIDRDFQEINYEGRLHYDKNVFNDKLSINTFVGLNRRDNEFHRITGETSGGLVVPGLYNLSNSSDPAQVTEYDSEKRVNSLYGSASFGYDNFAYLTVTGRNDWSSTLPADSNSYFYPSVSGSIVFSSLVDANWLSFGKIRGGYAEVGSDTDPYQLANTFTGGIPFLGNVPFDLGNTNRNPDLLPEEKQTWELGLEMAFFKSRLSFDLTYYNEETSDLITPVQIDPATGFTSTFTNAGKLQNKGIEALVTVTPVQTNDFSWDLIWNFAKNDNELLEIIDGVETLQIASFPFNSVSVNAVVGQPYGIIRGTNYVFDDQGNKVVNSNGSYAETQNVENLGSVLPDYTMGFRNNFKYKNLTFGFLVDVQKGGKYRSLTNMWGNYSGILEQTAANNIREEGIVLPGVTGTVTYDENGDYTVSNTATNTQVIPAQQYGTDFYFGNDAQNVFDADYIKLREVTLAYTLPADWFKDFAAITVSAFGRNLGVWGLDNDNFDPEVATSGSGNIQGSEGGSLPSTKSYGLNVQLKF</sequence>
<dbReference type="Pfam" id="PF13715">
    <property type="entry name" value="CarbopepD_reg_2"/>
    <property type="match status" value="1"/>
</dbReference>
<dbReference type="EMBL" id="FTMA01000001">
    <property type="protein sequence ID" value="SIQ36846.1"/>
    <property type="molecule type" value="Genomic_DNA"/>
</dbReference>
<dbReference type="SUPFAM" id="SSF56935">
    <property type="entry name" value="Porins"/>
    <property type="match status" value="1"/>
</dbReference>
<dbReference type="RefSeq" id="WP_076547729.1">
    <property type="nucleotide sequence ID" value="NZ_FTMA01000001.1"/>
</dbReference>
<dbReference type="PANTHER" id="PTHR30069:SF29">
    <property type="entry name" value="HEMOGLOBIN AND HEMOGLOBIN-HAPTOGLOBIN-BINDING PROTEIN 1-RELATED"/>
    <property type="match status" value="1"/>
</dbReference>
<dbReference type="Gene3D" id="2.170.130.10">
    <property type="entry name" value="TonB-dependent receptor, plug domain"/>
    <property type="match status" value="1"/>
</dbReference>
<evidence type="ECO:0000256" key="7">
    <source>
        <dbReference type="ARBA" id="ARBA00023237"/>
    </source>
</evidence>
<keyword evidence="5 9" id="KW-0732">Signal</keyword>
<accession>A0A1N6S7C1</accession>
<evidence type="ECO:0000259" key="10">
    <source>
        <dbReference type="Pfam" id="PF07715"/>
    </source>
</evidence>
<dbReference type="InterPro" id="IPR023997">
    <property type="entry name" value="TonB-dep_OMP_SusC/RagA_CS"/>
</dbReference>
<keyword evidence="4 8" id="KW-0812">Transmembrane</keyword>
<dbReference type="InterPro" id="IPR037066">
    <property type="entry name" value="Plug_dom_sf"/>
</dbReference>
<keyword evidence="12" id="KW-1185">Reference proteome</keyword>
<keyword evidence="7 8" id="KW-0998">Cell outer membrane</keyword>
<evidence type="ECO:0000313" key="11">
    <source>
        <dbReference type="EMBL" id="SIQ36846.1"/>
    </source>
</evidence>
<dbReference type="InterPro" id="IPR008969">
    <property type="entry name" value="CarboxyPept-like_regulatory"/>
</dbReference>
<reference evidence="12" key="1">
    <citation type="submission" date="2017-01" db="EMBL/GenBank/DDBJ databases">
        <authorList>
            <person name="Varghese N."/>
            <person name="Submissions S."/>
        </authorList>
    </citation>
    <scope>NUCLEOTIDE SEQUENCE [LARGE SCALE GENOMIC DNA]</scope>
    <source>
        <strain evidence="12">DSM 15366</strain>
    </source>
</reference>
<dbReference type="NCBIfam" id="TIGR04056">
    <property type="entry name" value="OMP_RagA_SusC"/>
    <property type="match status" value="1"/>
</dbReference>
<proteinExistence type="inferred from homology"/>
<dbReference type="Gene3D" id="2.40.170.20">
    <property type="entry name" value="TonB-dependent receptor, beta-barrel domain"/>
    <property type="match status" value="1"/>
</dbReference>
<keyword evidence="3 8" id="KW-1134">Transmembrane beta strand</keyword>
<evidence type="ECO:0000256" key="9">
    <source>
        <dbReference type="SAM" id="SignalP"/>
    </source>
</evidence>
<evidence type="ECO:0000313" key="12">
    <source>
        <dbReference type="Proteomes" id="UP000186953"/>
    </source>
</evidence>
<dbReference type="PANTHER" id="PTHR30069">
    <property type="entry name" value="TONB-DEPENDENT OUTER MEMBRANE RECEPTOR"/>
    <property type="match status" value="1"/>
</dbReference>
<dbReference type="GO" id="GO:0044718">
    <property type="term" value="P:siderophore transmembrane transport"/>
    <property type="evidence" value="ECO:0007669"/>
    <property type="project" value="TreeGrafter"/>
</dbReference>
<dbReference type="Pfam" id="PF07715">
    <property type="entry name" value="Plug"/>
    <property type="match status" value="1"/>
</dbReference>
<gene>
    <name evidence="11" type="ORF">SAMN05421797_1011542</name>
</gene>
<organism evidence="11 12">
    <name type="scientific">Maribacter ulvicola</name>
    <dbReference type="NCBI Taxonomy" id="228959"/>
    <lineage>
        <taxon>Bacteria</taxon>
        <taxon>Pseudomonadati</taxon>
        <taxon>Bacteroidota</taxon>
        <taxon>Flavobacteriia</taxon>
        <taxon>Flavobacteriales</taxon>
        <taxon>Flavobacteriaceae</taxon>
        <taxon>Maribacter</taxon>
    </lineage>
</organism>
<feature type="signal peptide" evidence="9">
    <location>
        <begin position="1"/>
        <end position="22"/>
    </location>
</feature>
<dbReference type="STRING" id="228959.SAMN05421797_1011542"/>